<sequence>MFSIFGRTENSHFHKEIWNEMTMSIKAANRQTKMVQAQIARIEKKLFTEQESKDFLLRLVKDMVKDTGSW</sequence>
<proteinExistence type="predicted"/>
<dbReference type="AlphaFoldDB" id="A0A0F9MV92"/>
<evidence type="ECO:0000313" key="1">
    <source>
        <dbReference type="EMBL" id="KKM80560.1"/>
    </source>
</evidence>
<reference evidence="1" key="1">
    <citation type="journal article" date="2015" name="Nature">
        <title>Complex archaea that bridge the gap between prokaryotes and eukaryotes.</title>
        <authorList>
            <person name="Spang A."/>
            <person name="Saw J.H."/>
            <person name="Jorgensen S.L."/>
            <person name="Zaremba-Niedzwiedzka K."/>
            <person name="Martijn J."/>
            <person name="Lind A.E."/>
            <person name="van Eijk R."/>
            <person name="Schleper C."/>
            <person name="Guy L."/>
            <person name="Ettema T.J."/>
        </authorList>
    </citation>
    <scope>NUCLEOTIDE SEQUENCE</scope>
</reference>
<dbReference type="EMBL" id="LAZR01008160">
    <property type="protein sequence ID" value="KKM80560.1"/>
    <property type="molecule type" value="Genomic_DNA"/>
</dbReference>
<name>A0A0F9MV92_9ZZZZ</name>
<comment type="caution">
    <text evidence="1">The sequence shown here is derived from an EMBL/GenBank/DDBJ whole genome shotgun (WGS) entry which is preliminary data.</text>
</comment>
<gene>
    <name evidence="1" type="ORF">LCGC14_1338670</name>
</gene>
<accession>A0A0F9MV92</accession>
<organism evidence="1">
    <name type="scientific">marine sediment metagenome</name>
    <dbReference type="NCBI Taxonomy" id="412755"/>
    <lineage>
        <taxon>unclassified sequences</taxon>
        <taxon>metagenomes</taxon>
        <taxon>ecological metagenomes</taxon>
    </lineage>
</organism>
<protein>
    <submittedName>
        <fullName evidence="1">Uncharacterized protein</fullName>
    </submittedName>
</protein>